<gene>
    <name evidence="9" type="primary">LOC110772581</name>
</gene>
<dbReference type="GeneID" id="110772581"/>
<organism evidence="8 9">
    <name type="scientific">Prunus avium</name>
    <name type="common">Cherry</name>
    <name type="synonym">Cerasus avium</name>
    <dbReference type="NCBI Taxonomy" id="42229"/>
    <lineage>
        <taxon>Eukaryota</taxon>
        <taxon>Viridiplantae</taxon>
        <taxon>Streptophyta</taxon>
        <taxon>Embryophyta</taxon>
        <taxon>Tracheophyta</taxon>
        <taxon>Spermatophyta</taxon>
        <taxon>Magnoliopsida</taxon>
        <taxon>eudicotyledons</taxon>
        <taxon>Gunneridae</taxon>
        <taxon>Pentapetalae</taxon>
        <taxon>rosids</taxon>
        <taxon>fabids</taxon>
        <taxon>Rosales</taxon>
        <taxon>Rosaceae</taxon>
        <taxon>Amygdaloideae</taxon>
        <taxon>Amygdaleae</taxon>
        <taxon>Prunus</taxon>
    </lineage>
</organism>
<dbReference type="AlphaFoldDB" id="A0A6P5U0P0"/>
<accession>A0A6P5U0P0</accession>
<dbReference type="Pfam" id="PF13855">
    <property type="entry name" value="LRR_8"/>
    <property type="match status" value="1"/>
</dbReference>
<dbReference type="InterPro" id="IPR001611">
    <property type="entry name" value="Leu-rich_rpt"/>
</dbReference>
<dbReference type="Proteomes" id="UP000515124">
    <property type="component" value="Unplaced"/>
</dbReference>
<evidence type="ECO:0000256" key="5">
    <source>
        <dbReference type="ARBA" id="ARBA00023136"/>
    </source>
</evidence>
<evidence type="ECO:0000256" key="1">
    <source>
        <dbReference type="ARBA" id="ARBA00004370"/>
    </source>
</evidence>
<dbReference type="InterPro" id="IPR032675">
    <property type="entry name" value="LRR_dom_sf"/>
</dbReference>
<protein>
    <submittedName>
        <fullName evidence="9">LRR receptor-like serine/threonine-protein kinase FEI 2</fullName>
    </submittedName>
</protein>
<dbReference type="PANTHER" id="PTHR48064">
    <property type="entry name" value="OS01G0750400 PROTEIN"/>
    <property type="match status" value="1"/>
</dbReference>
<keyword evidence="2" id="KW-0433">Leucine-rich repeat</keyword>
<evidence type="ECO:0000256" key="2">
    <source>
        <dbReference type="ARBA" id="ARBA00022614"/>
    </source>
</evidence>
<dbReference type="InterPro" id="IPR053038">
    <property type="entry name" value="RLP_Defense"/>
</dbReference>
<keyword evidence="4" id="KW-0677">Repeat</keyword>
<comment type="subcellular location">
    <subcellularLocation>
        <location evidence="1">Membrane</location>
    </subcellularLocation>
</comment>
<dbReference type="PRINTS" id="PR00019">
    <property type="entry name" value="LEURICHRPT"/>
</dbReference>
<evidence type="ECO:0000313" key="9">
    <source>
        <dbReference type="RefSeq" id="XP_021832755.1"/>
    </source>
</evidence>
<keyword evidence="5" id="KW-0472">Membrane</keyword>
<dbReference type="RefSeq" id="XP_021832755.1">
    <property type="nucleotide sequence ID" value="XM_021977063.1"/>
</dbReference>
<evidence type="ECO:0000256" key="3">
    <source>
        <dbReference type="ARBA" id="ARBA00022729"/>
    </source>
</evidence>
<dbReference type="Gene3D" id="3.80.10.10">
    <property type="entry name" value="Ribonuclease Inhibitor"/>
    <property type="match status" value="1"/>
</dbReference>
<dbReference type="FunFam" id="3.80.10.10:FF:000041">
    <property type="entry name" value="LRR receptor-like serine/threonine-protein kinase ERECTA"/>
    <property type="match status" value="1"/>
</dbReference>
<keyword evidence="6" id="KW-0325">Glycoprotein</keyword>
<dbReference type="GO" id="GO:0016020">
    <property type="term" value="C:membrane"/>
    <property type="evidence" value="ECO:0007669"/>
    <property type="project" value="UniProtKB-SubCell"/>
</dbReference>
<keyword evidence="8" id="KW-1185">Reference proteome</keyword>
<evidence type="ECO:0000256" key="7">
    <source>
        <dbReference type="SAM" id="SignalP"/>
    </source>
</evidence>
<sequence>MVETRPRLLAEFMLLSFLLCEFGFRHGSSDTTTQLHPHEDSDTNNLKIKCTGDCVHDKNRYHCHVKEFSFTSAALTGSIPKEVEELKHLEKLDLSGNQLSGSIPNTLWNLSALKEFDLSSNKLTGSIPDTLWNLSSLVSLDLSRNQLAEGISERIGHLRNLTYL</sequence>
<dbReference type="PROSITE" id="PS51450">
    <property type="entry name" value="LRR"/>
    <property type="match status" value="1"/>
</dbReference>
<name>A0A6P5U0P0_PRUAV</name>
<evidence type="ECO:0000256" key="4">
    <source>
        <dbReference type="ARBA" id="ARBA00022737"/>
    </source>
</evidence>
<dbReference type="KEGG" id="pavi:110772581"/>
<feature type="chain" id="PRO_5027560998" evidence="7">
    <location>
        <begin position="30"/>
        <end position="164"/>
    </location>
</feature>
<evidence type="ECO:0000256" key="6">
    <source>
        <dbReference type="ARBA" id="ARBA00023180"/>
    </source>
</evidence>
<reference evidence="9" key="1">
    <citation type="submission" date="2025-08" db="UniProtKB">
        <authorList>
            <consortium name="RefSeq"/>
        </authorList>
    </citation>
    <scope>IDENTIFICATION</scope>
</reference>
<dbReference type="SMART" id="SM00369">
    <property type="entry name" value="LRR_TYP"/>
    <property type="match status" value="3"/>
</dbReference>
<dbReference type="SUPFAM" id="SSF52058">
    <property type="entry name" value="L domain-like"/>
    <property type="match status" value="1"/>
</dbReference>
<feature type="signal peptide" evidence="7">
    <location>
        <begin position="1"/>
        <end position="29"/>
    </location>
</feature>
<evidence type="ECO:0000313" key="8">
    <source>
        <dbReference type="Proteomes" id="UP000515124"/>
    </source>
</evidence>
<dbReference type="PANTHER" id="PTHR48064:SF6">
    <property type="entry name" value="RECEPTOR-LIKE PROTEIN KINASE 2"/>
    <property type="match status" value="1"/>
</dbReference>
<proteinExistence type="predicted"/>
<dbReference type="InterPro" id="IPR003591">
    <property type="entry name" value="Leu-rich_rpt_typical-subtyp"/>
</dbReference>
<keyword evidence="3 7" id="KW-0732">Signal</keyword>